<gene>
    <name evidence="1" type="ORF">RM780_19285</name>
</gene>
<dbReference type="EMBL" id="JAVREN010000030">
    <property type="protein sequence ID" value="MDT0309088.1"/>
    <property type="molecule type" value="Genomic_DNA"/>
</dbReference>
<dbReference type="Gene3D" id="1.25.10.10">
    <property type="entry name" value="Leucine-rich Repeat Variant"/>
    <property type="match status" value="1"/>
</dbReference>
<accession>A0ABU2LCV6</accession>
<comment type="caution">
    <text evidence="1">The sequence shown here is derived from an EMBL/GenBank/DDBJ whole genome shotgun (WGS) entry which is preliminary data.</text>
</comment>
<evidence type="ECO:0000313" key="1">
    <source>
        <dbReference type="EMBL" id="MDT0309088.1"/>
    </source>
</evidence>
<evidence type="ECO:0008006" key="3">
    <source>
        <dbReference type="Google" id="ProtNLM"/>
    </source>
</evidence>
<evidence type="ECO:0000313" key="2">
    <source>
        <dbReference type="Proteomes" id="UP001183388"/>
    </source>
</evidence>
<proteinExistence type="predicted"/>
<dbReference type="Proteomes" id="UP001183388">
    <property type="component" value="Unassembled WGS sequence"/>
</dbReference>
<organism evidence="1 2">
    <name type="scientific">Streptomyces boetiae</name>
    <dbReference type="NCBI Taxonomy" id="3075541"/>
    <lineage>
        <taxon>Bacteria</taxon>
        <taxon>Bacillati</taxon>
        <taxon>Actinomycetota</taxon>
        <taxon>Actinomycetes</taxon>
        <taxon>Kitasatosporales</taxon>
        <taxon>Streptomycetaceae</taxon>
        <taxon>Streptomyces</taxon>
    </lineage>
</organism>
<reference evidence="2" key="1">
    <citation type="submission" date="2023-07" db="EMBL/GenBank/DDBJ databases">
        <title>30 novel species of actinomycetes from the DSMZ collection.</title>
        <authorList>
            <person name="Nouioui I."/>
        </authorList>
    </citation>
    <scope>NUCLEOTIDE SEQUENCE [LARGE SCALE GENOMIC DNA]</scope>
    <source>
        <strain evidence="2">DSM 44917</strain>
    </source>
</reference>
<dbReference type="RefSeq" id="WP_311632040.1">
    <property type="nucleotide sequence ID" value="NZ_JAVREN010000030.1"/>
</dbReference>
<protein>
    <recommendedName>
        <fullName evidence="3">HEAT repeat domain-containing protein</fullName>
    </recommendedName>
</protein>
<sequence>MEIQRLIGLIGLLGGQDGTDPRVTSARESARSALVARGGAAVPLLLAELREDDGPLGWSEAAFLLRRIGEPALMPLADAIAAAPSPSAVRRARFAFIGLEVPCLAAYAPAVCHPHPWVRESVAYAFQARGTGAADEAHRLVPLLADPVEAVRRGAMWALKGAGEGVLPLLRGLRRERGGPGASRRAALEVLASVGGPQALDSADRAALRRLIRIRAGGEVPEPMAPCGPWFALPTGDQEAVLDAFGLSHPEPVTMRLGAAAWRHDRHTAPGRHGRCSRIYVSPELDGWTLVFGVPSPHAHRAAATAAPGGLSPAGVRRWCAELSRRFGTAHWYGMRCTDDWTAWCFAEDGRVVRAYDVFDPAQASGDRHPAELPGPLPHEEEFPPGSFDGIAEADATAFLASFADVRRDLGMPGAPSAAEVAGRASVDPASLGPQTKITGQALLALTACGRSYGHPGGALRV</sequence>
<name>A0ABU2LCV6_9ACTN</name>
<keyword evidence="2" id="KW-1185">Reference proteome</keyword>
<dbReference type="SUPFAM" id="SSF48371">
    <property type="entry name" value="ARM repeat"/>
    <property type="match status" value="1"/>
</dbReference>
<dbReference type="InterPro" id="IPR011989">
    <property type="entry name" value="ARM-like"/>
</dbReference>
<dbReference type="InterPro" id="IPR016024">
    <property type="entry name" value="ARM-type_fold"/>
</dbReference>